<sequence length="91" mass="10667">MTERGEGNIILERHTLLKGEVVSEFKSALEDFKERRINSYGLLGQVALAWRAANENHALKQKIEQEMRKRRRFLEAVLDTHIDPSKHQDRI</sequence>
<dbReference type="AlphaFoldDB" id="X0WUJ1"/>
<organism evidence="1">
    <name type="scientific">marine sediment metagenome</name>
    <dbReference type="NCBI Taxonomy" id="412755"/>
    <lineage>
        <taxon>unclassified sequences</taxon>
        <taxon>metagenomes</taxon>
        <taxon>ecological metagenomes</taxon>
    </lineage>
</organism>
<protein>
    <submittedName>
        <fullName evidence="1">Uncharacterized protein</fullName>
    </submittedName>
</protein>
<proteinExistence type="predicted"/>
<accession>X0WUJ1</accession>
<name>X0WUJ1_9ZZZZ</name>
<reference evidence="1" key="1">
    <citation type="journal article" date="2014" name="Front. Microbiol.">
        <title>High frequency of phylogenetically diverse reductive dehalogenase-homologous genes in deep subseafloor sedimentary metagenomes.</title>
        <authorList>
            <person name="Kawai M."/>
            <person name="Futagami T."/>
            <person name="Toyoda A."/>
            <person name="Takaki Y."/>
            <person name="Nishi S."/>
            <person name="Hori S."/>
            <person name="Arai W."/>
            <person name="Tsubouchi T."/>
            <person name="Morono Y."/>
            <person name="Uchiyama I."/>
            <person name="Ito T."/>
            <person name="Fujiyama A."/>
            <person name="Inagaki F."/>
            <person name="Takami H."/>
        </authorList>
    </citation>
    <scope>NUCLEOTIDE SEQUENCE</scope>
    <source>
        <strain evidence="1">Expedition CK06-06</strain>
    </source>
</reference>
<gene>
    <name evidence="1" type="ORF">S01H1_48567</name>
</gene>
<evidence type="ECO:0000313" key="1">
    <source>
        <dbReference type="EMBL" id="GAG28143.1"/>
    </source>
</evidence>
<comment type="caution">
    <text evidence="1">The sequence shown here is derived from an EMBL/GenBank/DDBJ whole genome shotgun (WGS) entry which is preliminary data.</text>
</comment>
<feature type="non-terminal residue" evidence="1">
    <location>
        <position position="91"/>
    </location>
</feature>
<dbReference type="EMBL" id="BARS01031192">
    <property type="protein sequence ID" value="GAG28143.1"/>
    <property type="molecule type" value="Genomic_DNA"/>
</dbReference>